<evidence type="ECO:0000256" key="11">
    <source>
        <dbReference type="SAM" id="Phobius"/>
    </source>
</evidence>
<comment type="caution">
    <text evidence="14">The sequence shown here is derived from an EMBL/GenBank/DDBJ whole genome shotgun (WGS) entry which is preliminary data.</text>
</comment>
<dbReference type="Pfam" id="PF01514">
    <property type="entry name" value="YscJ_FliF"/>
    <property type="match status" value="1"/>
</dbReference>
<evidence type="ECO:0000256" key="3">
    <source>
        <dbReference type="ARBA" id="ARBA00007971"/>
    </source>
</evidence>
<evidence type="ECO:0000256" key="2">
    <source>
        <dbReference type="ARBA" id="ARBA00004651"/>
    </source>
</evidence>
<protein>
    <recommendedName>
        <fullName evidence="9">Flagellar M-ring protein</fullName>
    </recommendedName>
</protein>
<dbReference type="PIRSF" id="PIRSF004862">
    <property type="entry name" value="FliF"/>
    <property type="match status" value="1"/>
</dbReference>
<keyword evidence="14" id="KW-0969">Cilium</keyword>
<dbReference type="InterPro" id="IPR000067">
    <property type="entry name" value="FlgMring_FliF"/>
</dbReference>
<reference evidence="14 15" key="1">
    <citation type="submission" date="2020-04" db="EMBL/GenBank/DDBJ databases">
        <title>Metagenomic profiling of ammonia- and methane-oxidizing microorganisms in a Dutch drinking water treatment plant.</title>
        <authorList>
            <person name="Poghosyan L."/>
            <person name="Leucker S."/>
        </authorList>
    </citation>
    <scope>NUCLEOTIDE SEQUENCE [LARGE SCALE GENOMIC DNA]</scope>
    <source>
        <strain evidence="14">S-RSF-IL-03</strain>
    </source>
</reference>
<dbReference type="InterPro" id="IPR006182">
    <property type="entry name" value="FliF_N_dom"/>
</dbReference>
<feature type="domain" description="Flagellar M-ring C-terminal" evidence="13">
    <location>
        <begin position="307"/>
        <end position="380"/>
    </location>
</feature>
<dbReference type="AlphaFoldDB" id="A0A849SJN1"/>
<evidence type="ECO:0000256" key="9">
    <source>
        <dbReference type="PIRNR" id="PIRNR004862"/>
    </source>
</evidence>
<dbReference type="PANTHER" id="PTHR30046">
    <property type="entry name" value="FLAGELLAR M-RING PROTEIN"/>
    <property type="match status" value="1"/>
</dbReference>
<keyword evidence="4" id="KW-1003">Cell membrane</keyword>
<organism evidence="14 15">
    <name type="scientific">Eiseniibacteriota bacterium</name>
    <dbReference type="NCBI Taxonomy" id="2212470"/>
    <lineage>
        <taxon>Bacteria</taxon>
        <taxon>Candidatus Eiseniibacteriota</taxon>
    </lineage>
</organism>
<name>A0A849SJN1_UNCEI</name>
<keyword evidence="7 11" id="KW-0472">Membrane</keyword>
<dbReference type="GO" id="GO:0009431">
    <property type="term" value="C:bacterial-type flagellum basal body, MS ring"/>
    <property type="evidence" value="ECO:0007669"/>
    <property type="project" value="InterPro"/>
</dbReference>
<evidence type="ECO:0000256" key="8">
    <source>
        <dbReference type="ARBA" id="ARBA00023143"/>
    </source>
</evidence>
<feature type="domain" description="Flagellar M-ring N-terminal" evidence="12">
    <location>
        <begin position="43"/>
        <end position="217"/>
    </location>
</feature>
<keyword evidence="14" id="KW-0966">Cell projection</keyword>
<keyword evidence="8 9" id="KW-0975">Bacterial flagellum</keyword>
<dbReference type="GO" id="GO:0003774">
    <property type="term" value="F:cytoskeletal motor activity"/>
    <property type="evidence" value="ECO:0007669"/>
    <property type="project" value="InterPro"/>
</dbReference>
<dbReference type="PRINTS" id="PR01009">
    <property type="entry name" value="FLGMRINGFLIF"/>
</dbReference>
<keyword evidence="5 11" id="KW-0812">Transmembrane</keyword>
<dbReference type="GO" id="GO:0005886">
    <property type="term" value="C:plasma membrane"/>
    <property type="evidence" value="ECO:0007669"/>
    <property type="project" value="UniProtKB-SubCell"/>
</dbReference>
<feature type="compositionally biased region" description="Low complexity" evidence="10">
    <location>
        <begin position="461"/>
        <end position="477"/>
    </location>
</feature>
<feature type="region of interest" description="Disordered" evidence="10">
    <location>
        <begin position="447"/>
        <end position="477"/>
    </location>
</feature>
<dbReference type="GO" id="GO:0071973">
    <property type="term" value="P:bacterial-type flagellum-dependent cell motility"/>
    <property type="evidence" value="ECO:0007669"/>
    <property type="project" value="InterPro"/>
</dbReference>
<keyword evidence="6 11" id="KW-1133">Transmembrane helix</keyword>
<sequence>MASIVSNENANGLQSLLSGRRLPMLLAAAAAVAIIWVVANWATAPNYVTLYRDLELAEAAQLGDHLEKAGIAHRLEGGGTEVQVASAEIARARVALAKDGLPMSGRPGLELFDKPTWGMTEFAQRVTFQRALEGELARTIKGLRGVKDAQVHLVLPVSSALRRLERPATASVVLTLEPNSQLPPETVQGITYVVSSSVEQLTSDHVAIMDDAGRVLSAPTVGTGSAGLTTRQLEVQRAVESNVVTKIEALLATVVGVGRSRAEVSAELSFDQVDETVETFDPETQVLQQEQRSEAPAGATDQPNVVSNTYQNSRRIERKERSVGDVRRLSVAVLVDQVALREAATKQAGLSIASIESMVRNAAGIDSARGDRLTVLEAPFGSVLPLDVAAAGSKAPGVDVIQVAERVSRPVAGMVAILALVLLAFRAFGSLGAPARRAAEPAPAASVPLTLPTLTPPPVLSPSARTEPNSNSNADRADDAALVLRAWLENEA</sequence>
<evidence type="ECO:0000256" key="7">
    <source>
        <dbReference type="ARBA" id="ARBA00023136"/>
    </source>
</evidence>
<dbReference type="NCBIfam" id="TIGR00206">
    <property type="entry name" value="fliF"/>
    <property type="match status" value="1"/>
</dbReference>
<evidence type="ECO:0000259" key="12">
    <source>
        <dbReference type="Pfam" id="PF01514"/>
    </source>
</evidence>
<dbReference type="PANTHER" id="PTHR30046:SF0">
    <property type="entry name" value="FLAGELLAR M-RING PROTEIN"/>
    <property type="match status" value="1"/>
</dbReference>
<gene>
    <name evidence="14" type="primary">fliF</name>
    <name evidence="14" type="ORF">HOP12_15765</name>
</gene>
<accession>A0A849SJN1</accession>
<feature type="region of interest" description="Disordered" evidence="10">
    <location>
        <begin position="285"/>
        <end position="312"/>
    </location>
</feature>
<dbReference type="InterPro" id="IPR013556">
    <property type="entry name" value="Flag_M-ring_C"/>
</dbReference>
<dbReference type="Proteomes" id="UP000580839">
    <property type="component" value="Unassembled WGS sequence"/>
</dbReference>
<comment type="function">
    <text evidence="9">The M ring may be actively involved in energy transduction.</text>
</comment>
<keyword evidence="14" id="KW-0282">Flagellum</keyword>
<proteinExistence type="inferred from homology"/>
<comment type="similarity">
    <text evidence="3 9">Belongs to the FliF family.</text>
</comment>
<dbReference type="EMBL" id="JABFRW010000205">
    <property type="protein sequence ID" value="NOT35602.1"/>
    <property type="molecule type" value="Genomic_DNA"/>
</dbReference>
<evidence type="ECO:0000256" key="10">
    <source>
        <dbReference type="SAM" id="MobiDB-lite"/>
    </source>
</evidence>
<feature type="transmembrane region" description="Helical" evidence="11">
    <location>
        <begin position="22"/>
        <end position="42"/>
    </location>
</feature>
<evidence type="ECO:0000313" key="14">
    <source>
        <dbReference type="EMBL" id="NOT35602.1"/>
    </source>
</evidence>
<feature type="compositionally biased region" description="Polar residues" evidence="10">
    <location>
        <begin position="301"/>
        <end position="312"/>
    </location>
</feature>
<evidence type="ECO:0000256" key="1">
    <source>
        <dbReference type="ARBA" id="ARBA00004117"/>
    </source>
</evidence>
<evidence type="ECO:0000259" key="13">
    <source>
        <dbReference type="Pfam" id="PF08345"/>
    </source>
</evidence>
<evidence type="ECO:0000313" key="15">
    <source>
        <dbReference type="Proteomes" id="UP000580839"/>
    </source>
</evidence>
<comment type="subcellular location">
    <subcellularLocation>
        <location evidence="1 9">Bacterial flagellum basal body</location>
    </subcellularLocation>
    <subcellularLocation>
        <location evidence="2">Cell membrane</location>
        <topology evidence="2">Multi-pass membrane protein</topology>
    </subcellularLocation>
</comment>
<evidence type="ECO:0000256" key="6">
    <source>
        <dbReference type="ARBA" id="ARBA00022989"/>
    </source>
</evidence>
<evidence type="ECO:0000256" key="4">
    <source>
        <dbReference type="ARBA" id="ARBA00022475"/>
    </source>
</evidence>
<dbReference type="InterPro" id="IPR045851">
    <property type="entry name" value="AMP-bd_C_sf"/>
</dbReference>
<dbReference type="Gene3D" id="3.30.300.30">
    <property type="match status" value="1"/>
</dbReference>
<evidence type="ECO:0000256" key="5">
    <source>
        <dbReference type="ARBA" id="ARBA00022692"/>
    </source>
</evidence>
<dbReference type="InterPro" id="IPR043427">
    <property type="entry name" value="YscJ/FliF"/>
</dbReference>
<dbReference type="Pfam" id="PF08345">
    <property type="entry name" value="YscJ_FliF_C"/>
    <property type="match status" value="1"/>
</dbReference>